<organism evidence="3 4">
    <name type="scientific">Streptomyces varsoviensis</name>
    <dbReference type="NCBI Taxonomy" id="67373"/>
    <lineage>
        <taxon>Bacteria</taxon>
        <taxon>Bacillati</taxon>
        <taxon>Actinomycetota</taxon>
        <taxon>Actinomycetes</taxon>
        <taxon>Kitasatosporales</taxon>
        <taxon>Streptomycetaceae</taxon>
        <taxon>Streptomyces</taxon>
    </lineage>
</organism>
<evidence type="ECO:0000256" key="1">
    <source>
        <dbReference type="SAM" id="MobiDB-lite"/>
    </source>
</evidence>
<keyword evidence="2" id="KW-1133">Transmembrane helix</keyword>
<dbReference type="Proteomes" id="UP000037020">
    <property type="component" value="Unassembled WGS sequence"/>
</dbReference>
<gene>
    <name evidence="3" type="ORF">ADK38_15520</name>
</gene>
<evidence type="ECO:0000313" key="4">
    <source>
        <dbReference type="Proteomes" id="UP000037020"/>
    </source>
</evidence>
<reference evidence="3 4" key="1">
    <citation type="submission" date="2015-07" db="EMBL/GenBank/DDBJ databases">
        <authorList>
            <person name="Ju K.-S."/>
            <person name="Doroghazi J.R."/>
            <person name="Metcalf W.W."/>
        </authorList>
    </citation>
    <scope>NUCLEOTIDE SEQUENCE [LARGE SCALE GENOMIC DNA]</scope>
    <source>
        <strain evidence="3 4">NRRL B-3589</strain>
    </source>
</reference>
<feature type="compositionally biased region" description="Basic and acidic residues" evidence="1">
    <location>
        <begin position="1"/>
        <end position="11"/>
    </location>
</feature>
<keyword evidence="4" id="KW-1185">Reference proteome</keyword>
<sequence>MPRIRPTHEADGADGAEGPRTGRRKAVRYGVPVAVAGVAAATIGLVPALASSGDPDLPQITAQDLIAKVAASDTQQLSGSVKVSTDLGLPSLPSGMS</sequence>
<comment type="caution">
    <text evidence="3">The sequence shown here is derived from an EMBL/GenBank/DDBJ whole genome shotgun (WGS) entry which is preliminary data.</text>
</comment>
<keyword evidence="2" id="KW-0472">Membrane</keyword>
<feature type="transmembrane region" description="Helical" evidence="2">
    <location>
        <begin position="29"/>
        <end position="50"/>
    </location>
</feature>
<keyword evidence="2" id="KW-0812">Transmembrane</keyword>
<feature type="region of interest" description="Disordered" evidence="1">
    <location>
        <begin position="1"/>
        <end position="25"/>
    </location>
</feature>
<feature type="non-terminal residue" evidence="3">
    <location>
        <position position="97"/>
    </location>
</feature>
<name>A0ABR5J7X6_9ACTN</name>
<evidence type="ECO:0000256" key="2">
    <source>
        <dbReference type="SAM" id="Phobius"/>
    </source>
</evidence>
<protein>
    <submittedName>
        <fullName evidence="3">Membrane protein</fullName>
    </submittedName>
</protein>
<feature type="region of interest" description="Disordered" evidence="1">
    <location>
        <begin position="77"/>
        <end position="97"/>
    </location>
</feature>
<accession>A0ABR5J7X6</accession>
<proteinExistence type="predicted"/>
<dbReference type="EMBL" id="LGUT01001301">
    <property type="protein sequence ID" value="KOG89216.1"/>
    <property type="molecule type" value="Genomic_DNA"/>
</dbReference>
<evidence type="ECO:0000313" key="3">
    <source>
        <dbReference type="EMBL" id="KOG89216.1"/>
    </source>
</evidence>